<dbReference type="OrthoDB" id="2018246at2759"/>
<feature type="compositionally biased region" description="Basic and acidic residues" evidence="1">
    <location>
        <begin position="172"/>
        <end position="183"/>
    </location>
</feature>
<dbReference type="Gene3D" id="1.20.58.160">
    <property type="match status" value="1"/>
</dbReference>
<sequence length="218" mass="23064">MTAPVDAQEQARIDNKITADLNVVIDKMDLLDSMLKPGADSPTPSVKKHEALLAVIGFLEACAPRMVELVEAAAQGLLSGHVLEKCLAVNDRLLKQLQEIDTLALTETAASTTAASVPVKDMAELLLDDDDDEDDDKRKQAPPAGTKSTGEDEEDNGKLPAAEDGKVPAADEDGKMPAEDDGKMPAAAAPDVAATGEKDSFDDFFAERTAAFTSNNQE</sequence>
<comment type="caution">
    <text evidence="2">The sequence shown here is derived from an EMBL/GenBank/DDBJ whole genome shotgun (WGS) entry which is preliminary data.</text>
</comment>
<proteinExistence type="predicted"/>
<feature type="compositionally biased region" description="Low complexity" evidence="1">
    <location>
        <begin position="185"/>
        <end position="194"/>
    </location>
</feature>
<keyword evidence="3" id="KW-1185">Reference proteome</keyword>
<organism evidence="2 3">
    <name type="scientific">Seminavis robusta</name>
    <dbReference type="NCBI Taxonomy" id="568900"/>
    <lineage>
        <taxon>Eukaryota</taxon>
        <taxon>Sar</taxon>
        <taxon>Stramenopiles</taxon>
        <taxon>Ochrophyta</taxon>
        <taxon>Bacillariophyta</taxon>
        <taxon>Bacillariophyceae</taxon>
        <taxon>Bacillariophycidae</taxon>
        <taxon>Naviculales</taxon>
        <taxon>Naviculaceae</taxon>
        <taxon>Seminavis</taxon>
    </lineage>
</organism>
<dbReference type="SUPFAM" id="SSF89009">
    <property type="entry name" value="GAT-like domain"/>
    <property type="match status" value="1"/>
</dbReference>
<dbReference type="CDD" id="cd21383">
    <property type="entry name" value="GAT_GGA_Tom1-like"/>
    <property type="match status" value="1"/>
</dbReference>
<evidence type="ECO:0000313" key="3">
    <source>
        <dbReference type="Proteomes" id="UP001153069"/>
    </source>
</evidence>
<dbReference type="EMBL" id="CAICTM010000250">
    <property type="protein sequence ID" value="CAB9506029.1"/>
    <property type="molecule type" value="Genomic_DNA"/>
</dbReference>
<feature type="region of interest" description="Disordered" evidence="1">
    <location>
        <begin position="128"/>
        <end position="201"/>
    </location>
</feature>
<reference evidence="2" key="1">
    <citation type="submission" date="2020-06" db="EMBL/GenBank/DDBJ databases">
        <authorList>
            <consortium name="Plant Systems Biology data submission"/>
        </authorList>
    </citation>
    <scope>NUCLEOTIDE SEQUENCE</scope>
    <source>
        <strain evidence="2">D6</strain>
    </source>
</reference>
<dbReference type="Proteomes" id="UP001153069">
    <property type="component" value="Unassembled WGS sequence"/>
</dbReference>
<protein>
    <recommendedName>
        <fullName evidence="4">GAT domain-containing protein</fullName>
    </recommendedName>
</protein>
<name>A0A9N8DU65_9STRA</name>
<accession>A0A9N8DU65</accession>
<dbReference type="AlphaFoldDB" id="A0A9N8DU65"/>
<evidence type="ECO:0000313" key="2">
    <source>
        <dbReference type="EMBL" id="CAB9506029.1"/>
    </source>
</evidence>
<evidence type="ECO:0000256" key="1">
    <source>
        <dbReference type="SAM" id="MobiDB-lite"/>
    </source>
</evidence>
<gene>
    <name evidence="2" type="ORF">SEMRO_251_G099360.1</name>
</gene>
<evidence type="ECO:0008006" key="4">
    <source>
        <dbReference type="Google" id="ProtNLM"/>
    </source>
</evidence>
<dbReference type="InterPro" id="IPR038425">
    <property type="entry name" value="GAT_sf"/>
</dbReference>